<dbReference type="PATRIC" id="fig|123899.6.peg.3902"/>
<dbReference type="InterPro" id="IPR025669">
    <property type="entry name" value="AAA_dom"/>
</dbReference>
<sequence length="346" mass="37662">MTSGLARIIANHDRSLEEPYDGPIELKRKSYAVTNLRGGIGKSTLSFNLAWMFTRHHSTLVADLCPQRNLTESIMRGQKPEVTVSHALNPKVLGPAFGEVPEDISYRASSLNDHFKGAKSGFLVPGDGALFAFPSALYQQLQQAMAAGNKKAVANILFSLRDVLAEEAKEKKCSRILMDCSPFYGGGTHLSWCAADALIIPVRVDEHSIESLDITLGMLANPASDFNVWADRAGGVPAPKVASIVMTMVGARSPKKGVKDRASQMYVERAYATAAKYPELFDVDDPADAFAITDDFMSAGRISGAEGIPIPKLKVGQFHTVNGSRLQVNQSQTKYRKELEYLLSIL</sequence>
<dbReference type="RefSeq" id="WP_063492436.1">
    <property type="nucleotide sequence ID" value="NZ_CP016340.1"/>
</dbReference>
<dbReference type="CDD" id="cd02042">
    <property type="entry name" value="ParAB_family"/>
    <property type="match status" value="1"/>
</dbReference>
<dbReference type="OrthoDB" id="69313at2"/>
<dbReference type="Pfam" id="PF13614">
    <property type="entry name" value="AAA_31"/>
    <property type="match status" value="1"/>
</dbReference>
<dbReference type="GeneID" id="56588870"/>
<feature type="domain" description="AAA" evidence="1">
    <location>
        <begin position="31"/>
        <end position="213"/>
    </location>
</feature>
<dbReference type="EMBL" id="LT546645">
    <property type="protein sequence ID" value="SAI73922.1"/>
    <property type="molecule type" value="Genomic_DNA"/>
</dbReference>
<dbReference type="InterPro" id="IPR050678">
    <property type="entry name" value="DNA_Partitioning_ATPase"/>
</dbReference>
<dbReference type="PANTHER" id="PTHR13696:SF99">
    <property type="entry name" value="COBYRINIC ACID AC-DIAMIDE SYNTHASE"/>
    <property type="match status" value="1"/>
</dbReference>
<reference evidence="2 3" key="1">
    <citation type="submission" date="2016-04" db="EMBL/GenBank/DDBJ databases">
        <authorList>
            <consortium name="Pathogen Informatics"/>
        </authorList>
    </citation>
    <scope>NUCLEOTIDE SEQUENCE [LARGE SCALE GENOMIC DNA]</scope>
    <source>
        <strain evidence="2 3">H044680328</strain>
    </source>
</reference>
<dbReference type="InterPro" id="IPR027417">
    <property type="entry name" value="P-loop_NTPase"/>
</dbReference>
<name>A0A157STY6_9BORD</name>
<organism evidence="2 3">
    <name type="scientific">Bordetella trematum</name>
    <dbReference type="NCBI Taxonomy" id="123899"/>
    <lineage>
        <taxon>Bacteria</taxon>
        <taxon>Pseudomonadati</taxon>
        <taxon>Pseudomonadota</taxon>
        <taxon>Betaproteobacteria</taxon>
        <taxon>Burkholderiales</taxon>
        <taxon>Alcaligenaceae</taxon>
        <taxon>Bordetella</taxon>
    </lineage>
</organism>
<protein>
    <submittedName>
        <fullName evidence="2">Plasmid-partitioning protein RepA</fullName>
    </submittedName>
</protein>
<dbReference type="PANTHER" id="PTHR13696">
    <property type="entry name" value="P-LOOP CONTAINING NUCLEOSIDE TRIPHOSPHATE HYDROLASE"/>
    <property type="match status" value="1"/>
</dbReference>
<proteinExistence type="predicted"/>
<evidence type="ECO:0000313" key="3">
    <source>
        <dbReference type="Proteomes" id="UP000076825"/>
    </source>
</evidence>
<evidence type="ECO:0000313" key="2">
    <source>
        <dbReference type="EMBL" id="SAI73922.1"/>
    </source>
</evidence>
<dbReference type="AlphaFoldDB" id="A0A157STY6"/>
<keyword evidence="3" id="KW-1185">Reference proteome</keyword>
<dbReference type="KEGG" id="btrm:SAMEA390648703903"/>
<dbReference type="SUPFAM" id="SSF52540">
    <property type="entry name" value="P-loop containing nucleoside triphosphate hydrolases"/>
    <property type="match status" value="1"/>
</dbReference>
<accession>A0A157STY6</accession>
<gene>
    <name evidence="2" type="ORF">SAMEA3906487_03903</name>
</gene>
<dbReference type="STRING" id="123899.SAMEA3906487_03903"/>
<dbReference type="Proteomes" id="UP000076825">
    <property type="component" value="Chromosome 1"/>
</dbReference>
<evidence type="ECO:0000259" key="1">
    <source>
        <dbReference type="Pfam" id="PF13614"/>
    </source>
</evidence>
<dbReference type="Gene3D" id="3.40.50.300">
    <property type="entry name" value="P-loop containing nucleotide triphosphate hydrolases"/>
    <property type="match status" value="1"/>
</dbReference>